<evidence type="ECO:0000313" key="2">
    <source>
        <dbReference type="EMBL" id="TWT54483.1"/>
    </source>
</evidence>
<keyword evidence="1" id="KW-0732">Signal</keyword>
<reference evidence="2 3" key="1">
    <citation type="submission" date="2019-02" db="EMBL/GenBank/DDBJ databases">
        <title>Deep-cultivation of Planctomycetes and their phenomic and genomic characterization uncovers novel biology.</title>
        <authorList>
            <person name="Wiegand S."/>
            <person name="Jogler M."/>
            <person name="Boedeker C."/>
            <person name="Pinto D."/>
            <person name="Vollmers J."/>
            <person name="Rivas-Marin E."/>
            <person name="Kohn T."/>
            <person name="Peeters S.H."/>
            <person name="Heuer A."/>
            <person name="Rast P."/>
            <person name="Oberbeckmann S."/>
            <person name="Bunk B."/>
            <person name="Jeske O."/>
            <person name="Meyerdierks A."/>
            <person name="Storesund J.E."/>
            <person name="Kallscheuer N."/>
            <person name="Luecker S."/>
            <person name="Lage O.M."/>
            <person name="Pohl T."/>
            <person name="Merkel B.J."/>
            <person name="Hornburger P."/>
            <person name="Mueller R.-W."/>
            <person name="Bruemmer F."/>
            <person name="Labrenz M."/>
            <person name="Spormann A.M."/>
            <person name="Op Den Camp H."/>
            <person name="Overmann J."/>
            <person name="Amann R."/>
            <person name="Jetten M.S.M."/>
            <person name="Mascher T."/>
            <person name="Medema M.H."/>
            <person name="Devos D.P."/>
            <person name="Kaster A.-K."/>
            <person name="Ovreas L."/>
            <person name="Rohde M."/>
            <person name="Galperin M.Y."/>
            <person name="Jogler C."/>
        </authorList>
    </citation>
    <scope>NUCLEOTIDE SEQUENCE [LARGE SCALE GENOMIC DNA]</scope>
    <source>
        <strain evidence="2 3">Pla22</strain>
    </source>
</reference>
<organism evidence="2 3">
    <name type="scientific">Rubripirellula amarantea</name>
    <dbReference type="NCBI Taxonomy" id="2527999"/>
    <lineage>
        <taxon>Bacteria</taxon>
        <taxon>Pseudomonadati</taxon>
        <taxon>Planctomycetota</taxon>
        <taxon>Planctomycetia</taxon>
        <taxon>Pirellulales</taxon>
        <taxon>Pirellulaceae</taxon>
        <taxon>Rubripirellula</taxon>
    </lineage>
</organism>
<name>A0A5C5WWX6_9BACT</name>
<gene>
    <name evidence="2" type="ORF">Pla22_21300</name>
</gene>
<evidence type="ECO:0000256" key="1">
    <source>
        <dbReference type="SAM" id="SignalP"/>
    </source>
</evidence>
<accession>A0A5C5WWX6</accession>
<dbReference type="OrthoDB" id="248327at2"/>
<dbReference type="AlphaFoldDB" id="A0A5C5WWX6"/>
<feature type="signal peptide" evidence="1">
    <location>
        <begin position="1"/>
        <end position="21"/>
    </location>
</feature>
<comment type="caution">
    <text evidence="2">The sequence shown here is derived from an EMBL/GenBank/DDBJ whole genome shotgun (WGS) entry which is preliminary data.</text>
</comment>
<protein>
    <submittedName>
        <fullName evidence="2">Uncharacterized protein</fullName>
    </submittedName>
</protein>
<sequence precursor="true">MIPRSLLSLSLLFVSVTFVCAEPPSFRSLFGRAPKADADDSKVYELSEEDGPFMILASTQVGEGARERANQLAIEIRRDLGLAAFIYNEKFDFTGTLAYDHNTSKRVRYANRYEYEAYAVLVGEYDRIDHPDVERDLNRIKSAKPNVLVDPKSQAAELNAKTPVTTVKAIAASLTRKSSGDKDAGPMATAFVTRNPMLPEEYFEAPVVDSFVSQLNEQFDEFNLLESDGKFTVVVKTFQGVSTLIGASKSKEVQPSGARMDKMAMDASKMAQELRKKGVEAYQFHDRQKSLVTVGSFDSLGRQLPNGQFEYDPQIRAVMKEYSALNVDPALARQVPPGTKGYASKNVGLIPFDVEPTPIAVPKKTKRSLYGAAFGLR</sequence>
<dbReference type="Proteomes" id="UP000316598">
    <property type="component" value="Unassembled WGS sequence"/>
</dbReference>
<dbReference type="EMBL" id="SJPI01000001">
    <property type="protein sequence ID" value="TWT54483.1"/>
    <property type="molecule type" value="Genomic_DNA"/>
</dbReference>
<proteinExistence type="predicted"/>
<dbReference type="RefSeq" id="WP_146514521.1">
    <property type="nucleotide sequence ID" value="NZ_SJPI01000001.1"/>
</dbReference>
<keyword evidence="3" id="KW-1185">Reference proteome</keyword>
<feature type="chain" id="PRO_5022692233" evidence="1">
    <location>
        <begin position="22"/>
        <end position="377"/>
    </location>
</feature>
<evidence type="ECO:0000313" key="3">
    <source>
        <dbReference type="Proteomes" id="UP000316598"/>
    </source>
</evidence>